<evidence type="ECO:0000259" key="2">
    <source>
        <dbReference type="PROSITE" id="PS00028"/>
    </source>
</evidence>
<proteinExistence type="predicted"/>
<dbReference type="InterPro" id="IPR013087">
    <property type="entry name" value="Znf_C2H2_type"/>
</dbReference>
<gene>
    <name evidence="3" type="ORF">ZHAS_00006982</name>
</gene>
<dbReference type="Proteomes" id="UP000030765">
    <property type="component" value="Unassembled WGS sequence"/>
</dbReference>
<protein>
    <submittedName>
        <fullName evidence="3">AGAP008040-PA-like protein</fullName>
    </submittedName>
</protein>
<dbReference type="PROSITE" id="PS00028">
    <property type="entry name" value="ZINC_FINGER_C2H2_1"/>
    <property type="match status" value="1"/>
</dbReference>
<dbReference type="EMBL" id="ATLV01014737">
    <property type="status" value="NOT_ANNOTATED_CDS"/>
    <property type="molecule type" value="Genomic_DNA"/>
</dbReference>
<reference evidence="3 5" key="1">
    <citation type="journal article" date="2014" name="BMC Genomics">
        <title>Genome sequence of Anopheles sinensis provides insight into genetics basis of mosquito competence for malaria parasites.</title>
        <authorList>
            <person name="Zhou D."/>
            <person name="Zhang D."/>
            <person name="Ding G."/>
            <person name="Shi L."/>
            <person name="Hou Q."/>
            <person name="Ye Y."/>
            <person name="Xu Y."/>
            <person name="Zhou H."/>
            <person name="Xiong C."/>
            <person name="Li S."/>
            <person name="Yu J."/>
            <person name="Hong S."/>
            <person name="Yu X."/>
            <person name="Zou P."/>
            <person name="Chen C."/>
            <person name="Chang X."/>
            <person name="Wang W."/>
            <person name="Lv Y."/>
            <person name="Sun Y."/>
            <person name="Ma L."/>
            <person name="Shen B."/>
            <person name="Zhu C."/>
        </authorList>
    </citation>
    <scope>NUCLEOTIDE SEQUENCE [LARGE SCALE GENOMIC DNA]</scope>
</reference>
<dbReference type="SMART" id="SM00355">
    <property type="entry name" value="ZnF_C2H2"/>
    <property type="match status" value="2"/>
</dbReference>
<feature type="region of interest" description="Disordered" evidence="1">
    <location>
        <begin position="91"/>
        <end position="119"/>
    </location>
</feature>
<feature type="compositionally biased region" description="Polar residues" evidence="1">
    <location>
        <begin position="199"/>
        <end position="208"/>
    </location>
</feature>
<dbReference type="EMBL" id="KE524984">
    <property type="protein sequence ID" value="KFB39487.1"/>
    <property type="molecule type" value="Genomic_DNA"/>
</dbReference>
<reference evidence="4" key="2">
    <citation type="submission" date="2020-05" db="UniProtKB">
        <authorList>
            <consortium name="EnsemblMetazoa"/>
        </authorList>
    </citation>
    <scope>IDENTIFICATION</scope>
</reference>
<evidence type="ECO:0000256" key="1">
    <source>
        <dbReference type="SAM" id="MobiDB-lite"/>
    </source>
</evidence>
<name>A0A084VNE3_ANOSI</name>
<feature type="compositionally biased region" description="Polar residues" evidence="1">
    <location>
        <begin position="145"/>
        <end position="171"/>
    </location>
</feature>
<evidence type="ECO:0000313" key="4">
    <source>
        <dbReference type="EnsemblMetazoa" id="ASIC006982-PA"/>
    </source>
</evidence>
<feature type="domain" description="C2H2-type" evidence="2">
    <location>
        <begin position="20"/>
        <end position="40"/>
    </location>
</feature>
<dbReference type="VEuPathDB" id="VectorBase:ASIC006982"/>
<evidence type="ECO:0000313" key="5">
    <source>
        <dbReference type="Proteomes" id="UP000030765"/>
    </source>
</evidence>
<feature type="region of interest" description="Disordered" evidence="1">
    <location>
        <begin position="138"/>
        <end position="232"/>
    </location>
</feature>
<dbReference type="OrthoDB" id="8054813at2759"/>
<dbReference type="VEuPathDB" id="VectorBase:ASIS009409"/>
<feature type="compositionally biased region" description="Polar residues" evidence="1">
    <location>
        <begin position="97"/>
        <end position="119"/>
    </location>
</feature>
<sequence length="232" mass="25701">MAILSLQDLNERSRGPKFFCHICEHFLHTRLSMITHMKMHRMPFCPVCFAMFHRVVDVNSHMVELHPDITSAEEIIPALVSEEMLCIEDSIVPPNSPNYNDQQSVTPEQLNGKLDTNNNNSISSLLVEKLREHQKATGLVDGDGQHNQNEFEIDTDSQLTSSPTDGNGRSMRNNDKKPVSSGSAGKTPKGKPKSSPKTNASTKGSSNAGPEDNIMKVTSRFGRSISLKIPQF</sequence>
<accession>A0A084VNE3</accession>
<dbReference type="OMA" id="MITHMKM"/>
<keyword evidence="5" id="KW-1185">Reference proteome</keyword>
<dbReference type="AlphaFoldDB" id="A0A084VNE3"/>
<organism evidence="3">
    <name type="scientific">Anopheles sinensis</name>
    <name type="common">Mosquito</name>
    <dbReference type="NCBI Taxonomy" id="74873"/>
    <lineage>
        <taxon>Eukaryota</taxon>
        <taxon>Metazoa</taxon>
        <taxon>Ecdysozoa</taxon>
        <taxon>Arthropoda</taxon>
        <taxon>Hexapoda</taxon>
        <taxon>Insecta</taxon>
        <taxon>Pterygota</taxon>
        <taxon>Neoptera</taxon>
        <taxon>Endopterygota</taxon>
        <taxon>Diptera</taxon>
        <taxon>Nematocera</taxon>
        <taxon>Culicoidea</taxon>
        <taxon>Culicidae</taxon>
        <taxon>Anophelinae</taxon>
        <taxon>Anopheles</taxon>
    </lineage>
</organism>
<dbReference type="EnsemblMetazoa" id="ASIC006982-RA">
    <property type="protein sequence ID" value="ASIC006982-PA"/>
    <property type="gene ID" value="ASIC006982"/>
</dbReference>
<evidence type="ECO:0000313" key="3">
    <source>
        <dbReference type="EMBL" id="KFB39487.1"/>
    </source>
</evidence>